<dbReference type="Bgee" id="ENSAMXG00000031592">
    <property type="expression patterns" value="Expressed in heart and 12 other cell types or tissues"/>
</dbReference>
<evidence type="ECO:0000256" key="1">
    <source>
        <dbReference type="ARBA" id="ARBA00004477"/>
    </source>
</evidence>
<sequence>MENLHCDPRVEELLNTKLGKYLSEHPFLAVVLLVFGVTSALPIGLFLIFAAVTSIAVTVSFVFVEVFLLLIAGTTLLCVLVCLVVVAFWVSCVLSASYIIISHGLNYFSIRYSIFYKNVHNFTSVLHTDMPPELFQGIWWQPAKWRDNSDSWLLKLHILLAAEMTNLAG</sequence>
<feature type="transmembrane region" description="Helical" evidence="9">
    <location>
        <begin position="27"/>
        <end position="56"/>
    </location>
</feature>
<name>A0A3B1KBE2_ASTMX</name>
<dbReference type="PANTHER" id="PTHR14275:SF0">
    <property type="entry name" value="LIPID DROPLET ASSEMBLY FACTOR 1"/>
    <property type="match status" value="1"/>
</dbReference>
<feature type="transmembrane region" description="Helical" evidence="9">
    <location>
        <begin position="68"/>
        <end position="101"/>
    </location>
</feature>
<dbReference type="Pfam" id="PF16015">
    <property type="entry name" value="Promethin"/>
    <property type="match status" value="1"/>
</dbReference>
<keyword evidence="6" id="KW-0256">Endoplasmic reticulum</keyword>
<keyword evidence="7 9" id="KW-1133">Transmembrane helix</keyword>
<evidence type="ECO:0000256" key="3">
    <source>
        <dbReference type="ARBA" id="ARBA00007618"/>
    </source>
</evidence>
<dbReference type="Proteomes" id="UP000018467">
    <property type="component" value="Unassembled WGS sequence"/>
</dbReference>
<evidence type="ECO:0000256" key="2">
    <source>
        <dbReference type="ARBA" id="ARBA00004502"/>
    </source>
</evidence>
<evidence type="ECO:0000256" key="5">
    <source>
        <dbReference type="ARBA" id="ARBA00022692"/>
    </source>
</evidence>
<keyword evidence="5 9" id="KW-0812">Transmembrane</keyword>
<keyword evidence="11" id="KW-1185">Reference proteome</keyword>
<comment type="subcellular location">
    <subcellularLocation>
        <location evidence="1">Endoplasmic reticulum membrane</location>
        <topology evidence="1">Multi-pass membrane protein</topology>
    </subcellularLocation>
    <subcellularLocation>
        <location evidence="2">Lipid droplet</location>
    </subcellularLocation>
</comment>
<dbReference type="Ensembl" id="ENSAMXT00000051144.1">
    <property type="protein sequence ID" value="ENSAMXP00000052037.1"/>
    <property type="gene ID" value="ENSAMXG00000031592.1"/>
</dbReference>
<dbReference type="InterPro" id="IPR029709">
    <property type="entry name" value="LDAF1"/>
</dbReference>
<dbReference type="GO" id="GO:0005811">
    <property type="term" value="C:lipid droplet"/>
    <property type="evidence" value="ECO:0007669"/>
    <property type="project" value="UniProtKB-SubCell"/>
</dbReference>
<dbReference type="GeneTree" id="ENSGT00990000204948"/>
<proteinExistence type="inferred from homology"/>
<evidence type="ECO:0000256" key="6">
    <source>
        <dbReference type="ARBA" id="ARBA00022824"/>
    </source>
</evidence>
<evidence type="ECO:0000256" key="8">
    <source>
        <dbReference type="ARBA" id="ARBA00023136"/>
    </source>
</evidence>
<dbReference type="PANTHER" id="PTHR14275">
    <property type="entry name" value="PROMETHIN"/>
    <property type="match status" value="1"/>
</dbReference>
<evidence type="ECO:0000256" key="7">
    <source>
        <dbReference type="ARBA" id="ARBA00022989"/>
    </source>
</evidence>
<evidence type="ECO:0000313" key="10">
    <source>
        <dbReference type="Ensembl" id="ENSAMXP00000052037.1"/>
    </source>
</evidence>
<evidence type="ECO:0000256" key="9">
    <source>
        <dbReference type="SAM" id="Phobius"/>
    </source>
</evidence>
<keyword evidence="4" id="KW-0551">Lipid droplet</keyword>
<keyword evidence="8 9" id="KW-0472">Membrane</keyword>
<evidence type="ECO:0008006" key="12">
    <source>
        <dbReference type="Google" id="ProtNLM"/>
    </source>
</evidence>
<reference evidence="10" key="3">
    <citation type="submission" date="2025-05" db="UniProtKB">
        <authorList>
            <consortium name="Ensembl"/>
        </authorList>
    </citation>
    <scope>IDENTIFICATION</scope>
</reference>
<dbReference type="STRING" id="7994.ENSAMXP00000052037"/>
<reference evidence="11" key="1">
    <citation type="submission" date="2013-03" db="EMBL/GenBank/DDBJ databases">
        <authorList>
            <person name="Jeffery W."/>
            <person name="Warren W."/>
            <person name="Wilson R.K."/>
        </authorList>
    </citation>
    <scope>NUCLEOTIDE SEQUENCE</scope>
    <source>
        <strain evidence="11">female</strain>
    </source>
</reference>
<comment type="similarity">
    <text evidence="3">Belongs to the LDAF1 family.</text>
</comment>
<dbReference type="AlphaFoldDB" id="A0A3B1KBE2"/>
<reference evidence="11" key="2">
    <citation type="journal article" date="2014" name="Nat. Commun.">
        <title>The cavefish genome reveals candidate genes for eye loss.</title>
        <authorList>
            <person name="McGaugh S.E."/>
            <person name="Gross J.B."/>
            <person name="Aken B."/>
            <person name="Blin M."/>
            <person name="Borowsky R."/>
            <person name="Chalopin D."/>
            <person name="Hinaux H."/>
            <person name="Jeffery W.R."/>
            <person name="Keene A."/>
            <person name="Ma L."/>
            <person name="Minx P."/>
            <person name="Murphy D."/>
            <person name="O'Quin K.E."/>
            <person name="Retaux S."/>
            <person name="Rohner N."/>
            <person name="Searle S.M."/>
            <person name="Stahl B.A."/>
            <person name="Tabin C."/>
            <person name="Volff J.N."/>
            <person name="Yoshizawa M."/>
            <person name="Warren W.C."/>
        </authorList>
    </citation>
    <scope>NUCLEOTIDE SEQUENCE [LARGE SCALE GENOMIC DNA]</scope>
    <source>
        <strain evidence="11">female</strain>
    </source>
</reference>
<dbReference type="Ensembl" id="ENSAMXT00000045698.1">
    <property type="protein sequence ID" value="ENSAMXP00000049037.1"/>
    <property type="gene ID" value="ENSAMXG00000031592.1"/>
</dbReference>
<organism evidence="10 11">
    <name type="scientific">Astyanax mexicanus</name>
    <name type="common">Blind cave fish</name>
    <name type="synonym">Astyanax fasciatus mexicanus</name>
    <dbReference type="NCBI Taxonomy" id="7994"/>
    <lineage>
        <taxon>Eukaryota</taxon>
        <taxon>Metazoa</taxon>
        <taxon>Chordata</taxon>
        <taxon>Craniata</taxon>
        <taxon>Vertebrata</taxon>
        <taxon>Euteleostomi</taxon>
        <taxon>Actinopterygii</taxon>
        <taxon>Neopterygii</taxon>
        <taxon>Teleostei</taxon>
        <taxon>Ostariophysi</taxon>
        <taxon>Characiformes</taxon>
        <taxon>Characoidei</taxon>
        <taxon>Acestrorhamphidae</taxon>
        <taxon>Acestrorhamphinae</taxon>
        <taxon>Astyanax</taxon>
    </lineage>
</organism>
<accession>A0A3B1KBE2</accession>
<protein>
    <recommendedName>
        <fullName evidence="12">Transmembrane protein 159</fullName>
    </recommendedName>
</protein>
<evidence type="ECO:0000256" key="4">
    <source>
        <dbReference type="ARBA" id="ARBA00022677"/>
    </source>
</evidence>
<dbReference type="GO" id="GO:0005789">
    <property type="term" value="C:endoplasmic reticulum membrane"/>
    <property type="evidence" value="ECO:0007669"/>
    <property type="project" value="UniProtKB-SubCell"/>
</dbReference>
<evidence type="ECO:0000313" key="11">
    <source>
        <dbReference type="Proteomes" id="UP000018467"/>
    </source>
</evidence>